<evidence type="ECO:0000256" key="4">
    <source>
        <dbReference type="ARBA" id="ARBA00023163"/>
    </source>
</evidence>
<keyword evidence="1" id="KW-0678">Repressor</keyword>
<dbReference type="Pfam" id="PF00440">
    <property type="entry name" value="TetR_N"/>
    <property type="match status" value="1"/>
</dbReference>
<feature type="domain" description="HTH tetR-type" evidence="6">
    <location>
        <begin position="8"/>
        <end position="68"/>
    </location>
</feature>
<dbReference type="InterPro" id="IPR039538">
    <property type="entry name" value="BetI_C"/>
</dbReference>
<dbReference type="SUPFAM" id="SSF48498">
    <property type="entry name" value="Tetracyclin repressor-like, C-terminal domain"/>
    <property type="match status" value="1"/>
</dbReference>
<dbReference type="InterPro" id="IPR036271">
    <property type="entry name" value="Tet_transcr_reg_TetR-rel_C_sf"/>
</dbReference>
<feature type="DNA-binding region" description="H-T-H motif" evidence="5">
    <location>
        <begin position="31"/>
        <end position="50"/>
    </location>
</feature>
<keyword evidence="4" id="KW-0804">Transcription</keyword>
<evidence type="ECO:0000313" key="7">
    <source>
        <dbReference type="EMBL" id="OQO92217.1"/>
    </source>
</evidence>
<dbReference type="InterPro" id="IPR050109">
    <property type="entry name" value="HTH-type_TetR-like_transc_reg"/>
</dbReference>
<dbReference type="EMBL" id="MWIH01000005">
    <property type="protein sequence ID" value="OQO92217.1"/>
    <property type="molecule type" value="Genomic_DNA"/>
</dbReference>
<dbReference type="InterPro" id="IPR009057">
    <property type="entry name" value="Homeodomain-like_sf"/>
</dbReference>
<dbReference type="GO" id="GO:0000976">
    <property type="term" value="F:transcription cis-regulatory region binding"/>
    <property type="evidence" value="ECO:0007669"/>
    <property type="project" value="TreeGrafter"/>
</dbReference>
<dbReference type="STRING" id="1962155.B1813_08235"/>
<accession>A0A1V9A516</accession>
<evidence type="ECO:0000259" key="6">
    <source>
        <dbReference type="PROSITE" id="PS50977"/>
    </source>
</evidence>
<dbReference type="GO" id="GO:0003700">
    <property type="term" value="F:DNA-binding transcription factor activity"/>
    <property type="evidence" value="ECO:0007669"/>
    <property type="project" value="TreeGrafter"/>
</dbReference>
<dbReference type="InterPro" id="IPR001647">
    <property type="entry name" value="HTH_TetR"/>
</dbReference>
<dbReference type="PANTHER" id="PTHR30055:SF231">
    <property type="entry name" value="TRANSCRIPTIONAL REGULATORY PROTEIN (PROBABLY DEOR-FAMILY)-RELATED"/>
    <property type="match status" value="1"/>
</dbReference>
<gene>
    <name evidence="7" type="ORF">B1813_08235</name>
</gene>
<name>A0A1V9A516_SACPI</name>
<proteinExistence type="predicted"/>
<keyword evidence="2" id="KW-0805">Transcription regulation</keyword>
<keyword evidence="3 5" id="KW-0238">DNA-binding</keyword>
<evidence type="ECO:0000256" key="3">
    <source>
        <dbReference type="ARBA" id="ARBA00023125"/>
    </source>
</evidence>
<dbReference type="AlphaFoldDB" id="A0A1V9A516"/>
<protein>
    <submittedName>
        <fullName evidence="7">TetR family transcriptional regulator</fullName>
    </submittedName>
</protein>
<reference evidence="7 8" key="1">
    <citation type="submission" date="2017-02" db="EMBL/GenBank/DDBJ databases">
        <title>Draft genome of Saccharomonospora sp. 154.</title>
        <authorList>
            <person name="Alonso-Carmona G.S."/>
            <person name="De La Haba R."/>
            <person name="Vera-Gargallo B."/>
            <person name="Sandoval-Trujillo A.H."/>
            <person name="Ramirez-Duran N."/>
            <person name="Ventosa A."/>
        </authorList>
    </citation>
    <scope>NUCLEOTIDE SEQUENCE [LARGE SCALE GENOMIC DNA]</scope>
    <source>
        <strain evidence="7 8">LRS4.154</strain>
    </source>
</reference>
<dbReference type="PROSITE" id="PS50977">
    <property type="entry name" value="HTH_TETR_2"/>
    <property type="match status" value="1"/>
</dbReference>
<evidence type="ECO:0000256" key="5">
    <source>
        <dbReference type="PROSITE-ProRule" id="PRU00335"/>
    </source>
</evidence>
<dbReference type="Pfam" id="PF13977">
    <property type="entry name" value="TetR_C_6"/>
    <property type="match status" value="1"/>
</dbReference>
<dbReference type="SUPFAM" id="SSF46689">
    <property type="entry name" value="Homeodomain-like"/>
    <property type="match status" value="1"/>
</dbReference>
<dbReference type="PANTHER" id="PTHR30055">
    <property type="entry name" value="HTH-TYPE TRANSCRIPTIONAL REGULATOR RUTR"/>
    <property type="match status" value="1"/>
</dbReference>
<dbReference type="Proteomes" id="UP000192591">
    <property type="component" value="Unassembled WGS sequence"/>
</dbReference>
<dbReference type="Gene3D" id="1.10.357.10">
    <property type="entry name" value="Tetracycline Repressor, domain 2"/>
    <property type="match status" value="1"/>
</dbReference>
<keyword evidence="8" id="KW-1185">Reference proteome</keyword>
<evidence type="ECO:0000256" key="1">
    <source>
        <dbReference type="ARBA" id="ARBA00022491"/>
    </source>
</evidence>
<sequence>MPRTVDHGERRAALVEALLRVVERQGLAAVTMRAVAAEAGMSLRLVQYYFDTKAALLNAALEHLERRSHDRWNARLASLPARPTARDHVEQFLAEALPTDGESRIFHLVWTSYAVLAMTDSELAHRPFLAGPERLERRLADTLERARDTGELVRHLDPALEAALLVNLGHGLGTSVLVGRLGAEEALAVLSHHLDQVLPRHDLPCPQVM</sequence>
<evidence type="ECO:0000256" key="2">
    <source>
        <dbReference type="ARBA" id="ARBA00023015"/>
    </source>
</evidence>
<evidence type="ECO:0000313" key="8">
    <source>
        <dbReference type="Proteomes" id="UP000192591"/>
    </source>
</evidence>
<organism evidence="7 8">
    <name type="scientific">Saccharomonospora piscinae</name>
    <dbReference type="NCBI Taxonomy" id="687388"/>
    <lineage>
        <taxon>Bacteria</taxon>
        <taxon>Bacillati</taxon>
        <taxon>Actinomycetota</taxon>
        <taxon>Actinomycetes</taxon>
        <taxon>Pseudonocardiales</taxon>
        <taxon>Pseudonocardiaceae</taxon>
        <taxon>Saccharomonospora</taxon>
    </lineage>
</organism>
<comment type="caution">
    <text evidence="7">The sequence shown here is derived from an EMBL/GenBank/DDBJ whole genome shotgun (WGS) entry which is preliminary data.</text>
</comment>